<name>A0ABV9HYX6_9FLAO</name>
<keyword evidence="2" id="KW-1185">Reference proteome</keyword>
<reference evidence="2" key="1">
    <citation type="journal article" date="2019" name="Int. J. Syst. Evol. Microbiol.">
        <title>The Global Catalogue of Microorganisms (GCM) 10K type strain sequencing project: providing services to taxonomists for standard genome sequencing and annotation.</title>
        <authorList>
            <consortium name="The Broad Institute Genomics Platform"/>
            <consortium name="The Broad Institute Genome Sequencing Center for Infectious Disease"/>
            <person name="Wu L."/>
            <person name="Ma J."/>
        </authorList>
    </citation>
    <scope>NUCLEOTIDE SEQUENCE [LARGE SCALE GENOMIC DNA]</scope>
    <source>
        <strain evidence="2">YJ-61-S</strain>
    </source>
</reference>
<proteinExistence type="predicted"/>
<dbReference type="RefSeq" id="WP_379980041.1">
    <property type="nucleotide sequence ID" value="NZ_JBHSFV010000009.1"/>
</dbReference>
<evidence type="ECO:0008006" key="3">
    <source>
        <dbReference type="Google" id="ProtNLM"/>
    </source>
</evidence>
<organism evidence="1 2">
    <name type="scientific">Dokdonia ponticola</name>
    <dbReference type="NCBI Taxonomy" id="2041041"/>
    <lineage>
        <taxon>Bacteria</taxon>
        <taxon>Pseudomonadati</taxon>
        <taxon>Bacteroidota</taxon>
        <taxon>Flavobacteriia</taxon>
        <taxon>Flavobacteriales</taxon>
        <taxon>Flavobacteriaceae</taxon>
        <taxon>Dokdonia</taxon>
    </lineage>
</organism>
<gene>
    <name evidence="1" type="ORF">ACFO3O_14480</name>
</gene>
<accession>A0ABV9HYX6</accession>
<sequence length="107" mass="12384">MNFEELFNDLKEEIITEAKEKFGEQGKDIIVDMEEYLAHSKEKLKKWTLLFAEGNIDKDELAWLLQSQKDLLILKTLQNTGVSKISIGHFKNKVIDSVFTKILELAN</sequence>
<comment type="caution">
    <text evidence="1">The sequence shown here is derived from an EMBL/GenBank/DDBJ whole genome shotgun (WGS) entry which is preliminary data.</text>
</comment>
<evidence type="ECO:0000313" key="1">
    <source>
        <dbReference type="EMBL" id="MFC4635123.1"/>
    </source>
</evidence>
<evidence type="ECO:0000313" key="2">
    <source>
        <dbReference type="Proteomes" id="UP001596043"/>
    </source>
</evidence>
<dbReference type="Proteomes" id="UP001596043">
    <property type="component" value="Unassembled WGS sequence"/>
</dbReference>
<protein>
    <recommendedName>
        <fullName evidence="3">Acyl carrier protein</fullName>
    </recommendedName>
</protein>
<dbReference type="EMBL" id="JBHSFV010000009">
    <property type="protein sequence ID" value="MFC4635123.1"/>
    <property type="molecule type" value="Genomic_DNA"/>
</dbReference>